<keyword evidence="12 15" id="KW-0411">Iron-sulfur</keyword>
<evidence type="ECO:0000256" key="7">
    <source>
        <dbReference type="ARBA" id="ARBA00022723"/>
    </source>
</evidence>
<protein>
    <recommendedName>
        <fullName evidence="15">DNA polymerase epsilon catalytic subunit</fullName>
        <ecNumber evidence="15">2.7.7.7</ecNumber>
    </recommendedName>
</protein>
<evidence type="ECO:0000256" key="11">
    <source>
        <dbReference type="ARBA" id="ARBA00023004"/>
    </source>
</evidence>
<evidence type="ECO:0000256" key="4">
    <source>
        <dbReference type="ARBA" id="ARBA00022679"/>
    </source>
</evidence>
<dbReference type="InterPro" id="IPR006172">
    <property type="entry name" value="DNA-dir_DNA_pol_B"/>
</dbReference>
<keyword evidence="4 15" id="KW-0808">Transferase</keyword>
<dbReference type="EC" id="2.7.7.7" evidence="15"/>
<dbReference type="Pfam" id="PF00136">
    <property type="entry name" value="DNA_pol_B"/>
    <property type="match status" value="1"/>
</dbReference>
<comment type="similarity">
    <text evidence="2 15">Belongs to the DNA polymerase type-B family.</text>
</comment>
<keyword evidence="6 15" id="KW-0235">DNA replication</keyword>
<dbReference type="InterPro" id="IPR006134">
    <property type="entry name" value="DNA-dir_DNA_pol_B_multi_dom"/>
</dbReference>
<dbReference type="EMBL" id="JAOAOG010000286">
    <property type="protein sequence ID" value="KAJ6233000.1"/>
    <property type="molecule type" value="Genomic_DNA"/>
</dbReference>
<dbReference type="Pfam" id="PF22634">
    <property type="entry name" value="POL2_thumb"/>
    <property type="match status" value="1"/>
</dbReference>
<dbReference type="InterPro" id="IPR023211">
    <property type="entry name" value="DNA_pol_palm_dom_sf"/>
</dbReference>
<evidence type="ECO:0000256" key="1">
    <source>
        <dbReference type="ARBA" id="ARBA00004123"/>
    </source>
</evidence>
<dbReference type="Pfam" id="PF08490">
    <property type="entry name" value="DUF1744"/>
    <property type="match status" value="1"/>
</dbReference>
<name>A0ABQ8XLN1_9EUKA</name>
<keyword evidence="10 15" id="KW-0239">DNA-directed DNA polymerase</keyword>
<dbReference type="PANTHER" id="PTHR10670:SF0">
    <property type="entry name" value="DNA POLYMERASE EPSILON CATALYTIC SUBUNIT A"/>
    <property type="match status" value="1"/>
</dbReference>
<dbReference type="InterPro" id="IPR006133">
    <property type="entry name" value="DNA-dir_DNA_pol_B_exonuc"/>
</dbReference>
<evidence type="ECO:0000256" key="12">
    <source>
        <dbReference type="ARBA" id="ARBA00023014"/>
    </source>
</evidence>
<dbReference type="InterPro" id="IPR029703">
    <property type="entry name" value="POL2"/>
</dbReference>
<evidence type="ECO:0000256" key="15">
    <source>
        <dbReference type="RuleBase" id="RU365029"/>
    </source>
</evidence>
<dbReference type="SMART" id="SM01159">
    <property type="entry name" value="DUF1744"/>
    <property type="match status" value="1"/>
</dbReference>
<dbReference type="SMART" id="SM00486">
    <property type="entry name" value="POLBc"/>
    <property type="match status" value="1"/>
</dbReference>
<feature type="coiled-coil region" evidence="16">
    <location>
        <begin position="1187"/>
        <end position="1215"/>
    </location>
</feature>
<evidence type="ECO:0000256" key="6">
    <source>
        <dbReference type="ARBA" id="ARBA00022705"/>
    </source>
</evidence>
<dbReference type="InterPro" id="IPR013697">
    <property type="entry name" value="DNA_pol_e_suA_C"/>
</dbReference>
<dbReference type="Gene3D" id="1.10.132.60">
    <property type="entry name" value="DNA polymerase family B, C-terminal domain"/>
    <property type="match status" value="1"/>
</dbReference>
<keyword evidence="5 15" id="KW-0548">Nucleotidyltransferase</keyword>
<dbReference type="InterPro" id="IPR054475">
    <property type="entry name" value="Znf-DPOE"/>
</dbReference>
<keyword evidence="13 15" id="KW-0238">DNA-binding</keyword>
<dbReference type="Gene3D" id="3.30.420.10">
    <property type="entry name" value="Ribonuclease H-like superfamily/Ribonuclease H"/>
    <property type="match status" value="1"/>
</dbReference>
<comment type="function">
    <text evidence="15">DNA polymerase II participates in chromosomal DNA replication.</text>
</comment>
<evidence type="ECO:0000256" key="3">
    <source>
        <dbReference type="ARBA" id="ARBA00022485"/>
    </source>
</evidence>
<dbReference type="PANTHER" id="PTHR10670">
    <property type="entry name" value="DNA POLYMERASE EPSILON CATALYTIC SUBUNIT A"/>
    <property type="match status" value="1"/>
</dbReference>
<dbReference type="InterPro" id="IPR012337">
    <property type="entry name" value="RNaseH-like_sf"/>
</dbReference>
<evidence type="ECO:0000256" key="2">
    <source>
        <dbReference type="ARBA" id="ARBA00005755"/>
    </source>
</evidence>
<dbReference type="Pfam" id="PF03104">
    <property type="entry name" value="DNA_pol_B_exo1"/>
    <property type="match status" value="1"/>
</dbReference>
<keyword evidence="11 15" id="KW-0408">Iron</keyword>
<dbReference type="InterPro" id="IPR043502">
    <property type="entry name" value="DNA/RNA_pol_sf"/>
</dbReference>
<dbReference type="SUPFAM" id="SSF56672">
    <property type="entry name" value="DNA/RNA polymerases"/>
    <property type="match status" value="1"/>
</dbReference>
<dbReference type="Proteomes" id="UP001150062">
    <property type="component" value="Unassembled WGS sequence"/>
</dbReference>
<dbReference type="InterPro" id="IPR036397">
    <property type="entry name" value="RNaseH_sf"/>
</dbReference>
<sequence>MEKKTLLQKKEQRERMSKLEKLFGFRTYSDYKKRLGWLFNVKPSTILEKDGNEYACLDLFFFEQEGTTFKVNYKFEPYILVSVLKDNFQVVENLILKDNEGLIASSEIVIKEDLDMKNHLSNLKKKYLKLNFTNIENLLSVRKKIMKQLRVNQTTRINRRGYELLEDIREYDIPYYQRVMIDSGIRCGCWYSVSVKNGHLDLVPETSKVQRPDLRILAYDIETTKRPLRFPDSNEDQIMMISYMVDGDGYLIVNRKIVSEDIQDFEYTPKKEFVGNFHIFNEKNEKATLLRFYQHIQEIKPNIIVTFNGDAFDFPFVDSRSRILGLSLYRSTGYYQSKNDDYLCKFALHLDAYKWVKRDSYLPMGSQGLKAVTRIKLGYDPLELDPEDMTLFATERPQELASYSVSDAVATYYLYMKYVHPFVFSLCTIVPMSPDDVLRKGTGTLCESLLMVKAFEEKIIFPNKKKEKKIQFHKNNLLQSETYIGGHVEALRSGIYRADLENQFELDPTAFEELIEQLDEMLKYELLFKKKLKMENVTNYQEIKDQVMKKLANLRDKPNRKEKPIIYHLDVAAMYPNIILTNRLQPPSIVDESICASCLYNSKESNCKRVLPWIWRGDLSMSNRSEFQQIYSQLEEEEFDQKVQLKNKTTFERQTKIKKVPFYNLKEDEKSVYLLKRLNSYTRRIYGKTHKIITENRNNTVCQRENPFYYNTVRSFRDRRYYYKNLLKEWSIKKEQLLEKEQIDPLEVDESEKMRIMYDSLQLAHKCILNSFYGYVMRKGSRWFSMEMAGIVTLNGANIITQSRETIERIGIPLELDTDGIWCVLPSVFPEDLVFQVKTGNGNKIKKVKISYPCLILNYNVFKNFSNPQFQMFNNNKNDYDIQTENTIEFEVDGPYYAMILPASTKENESIKKRYAVFNFDRKIAELKGFEIKRRGELKMVKILQSHLFDAFLKGSNIQECYREVAKVSLHYLDILYSKGVQMPDWELIEYIGETRNMSKPLFEYGDQKSTVITTARRLSEFSGKEYKTKGGIACSFIISNKPLGASITERAIPLKIFQTQENVKKRFIRKWSKNSQMQDFTLRSIIDWDYYLKRIGTMLQKIVTIPAALQGIENPLPCVKHPDWLIKKIKIMKEKGKQKKITNYFQVKKGSNNLIDIEDIIINKNLDQKNNKNLKNKQPKITQMFVSKASKRKAKNQKKKTELKKQKYQELKIEELIDKLPEINDKLPSEKRRFNKWLNWQKTKWKLLVKSNKRFTMLDNKEDMKYKMNVSEEELFDLNRNRLNKNNEDHEDNYLINIKSQLLKFNWHILSIQKNYKKPDLFTIWLIINNSITSINLRVKRKFYINSKTKLNYGKKLEYNCHLPRKQPPSNLYSIELSEKQYQKTLNDLKKKFVQPNITGVFERQIPLDLQIILSLGNVCKLTKDYLKNNKDTNLLNNYDDDDDDDETEKEYELDDLETIDTQAKNQKTFNKYKELVLKQNEIFIYQNFIDKFGTFSIYIPKKRTSYIIIFCLGTQPELPSFQKIWKEIQDNGHVNTNININDSNVSFKKTFEKTLAKAKSKFNKILSQVLESSGNLHKIITISSKLESKQLYKDHPILLNHPIIRLPYNNNDSNCFKNINWQKQMAEILLNRLSQFSNWYINSIELAQYSGIPLGNFETDKLNFVSDVMFSRRLRLQNHLLWISNNANKPDLGGIEEDENLFFNNLDEKNSLSKSIINPGIYTNVCIELEMHYLPIVSIVSNEFNLNDYSNTNYSNEKTFVNNNNKTFNNIIQSNFYAEKNSCSKAMETLRVLAIQWMKDCHKKQYKFVDSILINFLKWINDTNSKLFDPILQSFIMELINNSFKSLVNELEEKYSAKIVFANLNKIILVTPRSKVSDSLTYMSTVLQGIRKSNNISFRYLDLQPVNLWSTLIFLDEWNFSGLLVPQTTDNFQVQENGNGKQNGEEEEEEEEDLMFEQNWSNDVNEFKVISTWNIAEFLPNDLHRKYYHFTELFLNELLKFKKQSENDMMIENMNDSQSKKTKTNKDGYHQGFDGTDPETVSFIQHILKNVFANQLFQTISQFSRSNKINNDDIINFIIYVCQVFSFNKKIKPIIENIKKNLLKLVKISSFSQKVQYQNPCTSIVLNNYTCNFCNSSKDLDISRDINILSGNWMCTSCSQPYNLIKIESKLIQKVNKQLLSYQLQDLKCEKCGLLRRGLLEHSCQDSGKYINKINKDNFIKELNVLLKISQKHNFERLEELISSILPSEN</sequence>
<keyword evidence="8 15" id="KW-0863">Zinc-finger</keyword>
<evidence type="ECO:0000256" key="13">
    <source>
        <dbReference type="ARBA" id="ARBA00023125"/>
    </source>
</evidence>
<dbReference type="SUPFAM" id="SSF53098">
    <property type="entry name" value="Ribonuclease H-like"/>
    <property type="match status" value="1"/>
</dbReference>
<comment type="subcellular location">
    <subcellularLocation>
        <location evidence="1 15">Nucleus</location>
    </subcellularLocation>
</comment>
<dbReference type="Gene3D" id="3.90.1600.10">
    <property type="entry name" value="Palm domain of DNA polymerase"/>
    <property type="match status" value="1"/>
</dbReference>
<feature type="domain" description="DNA polymerase epsilon catalytic subunit A C-terminal" evidence="17">
    <location>
        <begin position="1522"/>
        <end position="1925"/>
    </location>
</feature>
<keyword evidence="19" id="KW-1185">Reference proteome</keyword>
<evidence type="ECO:0000256" key="10">
    <source>
        <dbReference type="ARBA" id="ARBA00022932"/>
    </source>
</evidence>
<keyword evidence="9 15" id="KW-0862">Zinc</keyword>
<comment type="catalytic activity">
    <reaction evidence="15">
        <text>DNA(n) + a 2'-deoxyribonucleoside 5'-triphosphate = DNA(n+1) + diphosphate</text>
        <dbReference type="Rhea" id="RHEA:22508"/>
        <dbReference type="Rhea" id="RHEA-COMP:17339"/>
        <dbReference type="Rhea" id="RHEA-COMP:17340"/>
        <dbReference type="ChEBI" id="CHEBI:33019"/>
        <dbReference type="ChEBI" id="CHEBI:61560"/>
        <dbReference type="ChEBI" id="CHEBI:173112"/>
        <dbReference type="EC" id="2.7.7.7"/>
    </reaction>
</comment>
<proteinExistence type="inferred from homology"/>
<evidence type="ECO:0000256" key="16">
    <source>
        <dbReference type="SAM" id="Coils"/>
    </source>
</evidence>
<organism evidence="18 19">
    <name type="scientific">Anaeramoeba flamelloides</name>
    <dbReference type="NCBI Taxonomy" id="1746091"/>
    <lineage>
        <taxon>Eukaryota</taxon>
        <taxon>Metamonada</taxon>
        <taxon>Anaeramoebidae</taxon>
        <taxon>Anaeramoeba</taxon>
    </lineage>
</organism>
<evidence type="ECO:0000313" key="18">
    <source>
        <dbReference type="EMBL" id="KAJ6233000.1"/>
    </source>
</evidence>
<evidence type="ECO:0000256" key="8">
    <source>
        <dbReference type="ARBA" id="ARBA00022771"/>
    </source>
</evidence>
<evidence type="ECO:0000313" key="19">
    <source>
        <dbReference type="Proteomes" id="UP001150062"/>
    </source>
</evidence>
<comment type="caution">
    <text evidence="18">The sequence shown here is derived from an EMBL/GenBank/DDBJ whole genome shotgun (WGS) entry which is preliminary data.</text>
</comment>
<keyword evidence="16" id="KW-0175">Coiled coil</keyword>
<evidence type="ECO:0000256" key="14">
    <source>
        <dbReference type="ARBA" id="ARBA00023242"/>
    </source>
</evidence>
<keyword evidence="7 15" id="KW-0479">Metal-binding</keyword>
<dbReference type="CDD" id="cd05779">
    <property type="entry name" value="DNA_polB_epsilon_exo"/>
    <property type="match status" value="1"/>
</dbReference>
<comment type="cofactor">
    <cofactor evidence="15">
        <name>[4Fe-4S] cluster</name>
        <dbReference type="ChEBI" id="CHEBI:49883"/>
    </cofactor>
</comment>
<dbReference type="Pfam" id="PF22912">
    <property type="entry name" value="zf-DPOE"/>
    <property type="match status" value="1"/>
</dbReference>
<gene>
    <name evidence="18" type="ORF">M0813_04282</name>
</gene>
<keyword evidence="3 15" id="KW-0004">4Fe-4S</keyword>
<keyword evidence="14 15" id="KW-0539">Nucleus</keyword>
<evidence type="ECO:0000259" key="17">
    <source>
        <dbReference type="SMART" id="SM01159"/>
    </source>
</evidence>
<dbReference type="Pfam" id="PF23250">
    <property type="entry name" value="zf_DPOE_2"/>
    <property type="match status" value="1"/>
</dbReference>
<evidence type="ECO:0000256" key="5">
    <source>
        <dbReference type="ARBA" id="ARBA00022695"/>
    </source>
</evidence>
<dbReference type="InterPro" id="IPR042087">
    <property type="entry name" value="DNA_pol_B_thumb"/>
</dbReference>
<evidence type="ECO:0000256" key="9">
    <source>
        <dbReference type="ARBA" id="ARBA00022833"/>
    </source>
</evidence>
<dbReference type="InterPro" id="IPR055191">
    <property type="entry name" value="POL2_thumb"/>
</dbReference>
<dbReference type="Gene3D" id="3.30.342.10">
    <property type="entry name" value="DNA Polymerase, chain B, domain 1"/>
    <property type="match status" value="1"/>
</dbReference>
<reference evidence="18" key="1">
    <citation type="submission" date="2022-08" db="EMBL/GenBank/DDBJ databases">
        <title>Novel sulfate-reducing endosymbionts in the free-living metamonad Anaeramoeba.</title>
        <authorList>
            <person name="Jerlstrom-Hultqvist J."/>
            <person name="Cepicka I."/>
            <person name="Gallot-Lavallee L."/>
            <person name="Salas-Leiva D."/>
            <person name="Curtis B.A."/>
            <person name="Zahonova K."/>
            <person name="Pipaliya S."/>
            <person name="Dacks J."/>
            <person name="Roger A.J."/>
        </authorList>
    </citation>
    <scope>NUCLEOTIDE SEQUENCE</scope>
    <source>
        <strain evidence="18">Schooner1</strain>
    </source>
</reference>
<accession>A0ABQ8XLN1</accession>